<evidence type="ECO:0000313" key="3">
    <source>
        <dbReference type="Proteomes" id="UP000663823"/>
    </source>
</evidence>
<dbReference type="AlphaFoldDB" id="A0A820F6T9"/>
<feature type="region of interest" description="Disordered" evidence="1">
    <location>
        <begin position="1"/>
        <end position="29"/>
    </location>
</feature>
<dbReference type="Proteomes" id="UP000663823">
    <property type="component" value="Unassembled WGS sequence"/>
</dbReference>
<sequence length="29" mass="3463">MSNQIDDRDDDLSTNVVEPDENEWKRLID</sequence>
<evidence type="ECO:0000256" key="1">
    <source>
        <dbReference type="SAM" id="MobiDB-lite"/>
    </source>
</evidence>
<comment type="caution">
    <text evidence="2">The sequence shown here is derived from an EMBL/GenBank/DDBJ whole genome shotgun (WGS) entry which is preliminary data.</text>
</comment>
<accession>A0A820F6T9</accession>
<evidence type="ECO:0000313" key="2">
    <source>
        <dbReference type="EMBL" id="CAF4259601.1"/>
    </source>
</evidence>
<proteinExistence type="predicted"/>
<feature type="non-terminal residue" evidence="2">
    <location>
        <position position="29"/>
    </location>
</feature>
<name>A0A820F6T9_9BILA</name>
<reference evidence="2" key="1">
    <citation type="submission" date="2021-02" db="EMBL/GenBank/DDBJ databases">
        <authorList>
            <person name="Nowell W R."/>
        </authorList>
    </citation>
    <scope>NUCLEOTIDE SEQUENCE</scope>
</reference>
<dbReference type="EMBL" id="CAJOAX010034692">
    <property type="protein sequence ID" value="CAF4259601.1"/>
    <property type="molecule type" value="Genomic_DNA"/>
</dbReference>
<feature type="non-terminal residue" evidence="2">
    <location>
        <position position="1"/>
    </location>
</feature>
<protein>
    <submittedName>
        <fullName evidence="2">Uncharacterized protein</fullName>
    </submittedName>
</protein>
<organism evidence="2 3">
    <name type="scientific">Rotaria sordida</name>
    <dbReference type="NCBI Taxonomy" id="392033"/>
    <lineage>
        <taxon>Eukaryota</taxon>
        <taxon>Metazoa</taxon>
        <taxon>Spiralia</taxon>
        <taxon>Gnathifera</taxon>
        <taxon>Rotifera</taxon>
        <taxon>Eurotatoria</taxon>
        <taxon>Bdelloidea</taxon>
        <taxon>Philodinida</taxon>
        <taxon>Philodinidae</taxon>
        <taxon>Rotaria</taxon>
    </lineage>
</organism>
<gene>
    <name evidence="2" type="ORF">OTI717_LOCUS40713</name>
</gene>